<sequence>MIYNLSVIYAGYNGVISFGSRILNLLNNPSFSKNLAEHSKPIYRESWLNENPFKYHKGEN</sequence>
<name>A0A3G9CTK5_METTE</name>
<dbReference type="EMBL" id="AP017646">
    <property type="protein sequence ID" value="BAW29485.1"/>
    <property type="molecule type" value="Genomic_DNA"/>
</dbReference>
<proteinExistence type="predicted"/>
<evidence type="ECO:0000313" key="2">
    <source>
        <dbReference type="Proteomes" id="UP000265557"/>
    </source>
</evidence>
<dbReference type="AlphaFoldDB" id="A0A3G9CTK5"/>
<dbReference type="Proteomes" id="UP000265557">
    <property type="component" value="Chromosome"/>
</dbReference>
<organism evidence="1 2">
    <name type="scientific">Methanosarcina thermophila</name>
    <dbReference type="NCBI Taxonomy" id="2210"/>
    <lineage>
        <taxon>Archaea</taxon>
        <taxon>Methanobacteriati</taxon>
        <taxon>Methanobacteriota</taxon>
        <taxon>Stenosarchaea group</taxon>
        <taxon>Methanomicrobia</taxon>
        <taxon>Methanosarcinales</taxon>
        <taxon>Methanosarcinaceae</taxon>
        <taxon>Methanosarcina</taxon>
    </lineage>
</organism>
<protein>
    <submittedName>
        <fullName evidence="1">Nitrogenase molybdenum-iron protein, alpha and beta chain</fullName>
    </submittedName>
</protein>
<evidence type="ECO:0000313" key="1">
    <source>
        <dbReference type="EMBL" id="BAW29485.1"/>
    </source>
</evidence>
<dbReference type="Gene3D" id="3.40.50.1980">
    <property type="entry name" value="Nitrogenase molybdenum iron protein domain"/>
    <property type="match status" value="1"/>
</dbReference>
<accession>A0A3G9CTK5</accession>
<reference evidence="1 2" key="1">
    <citation type="submission" date="2016-09" db="EMBL/GenBank/DDBJ databases">
        <title>Complete Genome Sequence of Methanosarcina thermophila MT-1.</title>
        <authorList>
            <person name="Kouzuma A."/>
        </authorList>
    </citation>
    <scope>NUCLEOTIDE SEQUENCE [LARGE SCALE GENOMIC DNA]</scope>
    <source>
        <strain evidence="1 2">MT-1</strain>
    </source>
</reference>
<gene>
    <name evidence="1" type="ORF">MESMT1_1555</name>
</gene>